<evidence type="ECO:0000259" key="2">
    <source>
        <dbReference type="Pfam" id="PF13837"/>
    </source>
</evidence>
<dbReference type="AlphaFoldDB" id="A0ABD3GZG4"/>
<evidence type="ECO:0000313" key="4">
    <source>
        <dbReference type="Proteomes" id="UP001633002"/>
    </source>
</evidence>
<evidence type="ECO:0000256" key="1">
    <source>
        <dbReference type="SAM" id="MobiDB-lite"/>
    </source>
</evidence>
<dbReference type="EMBL" id="JBJQOH010000006">
    <property type="protein sequence ID" value="KAL3684660.1"/>
    <property type="molecule type" value="Genomic_DNA"/>
</dbReference>
<keyword evidence="4" id="KW-1185">Reference proteome</keyword>
<dbReference type="Gene3D" id="1.10.10.60">
    <property type="entry name" value="Homeodomain-like"/>
    <property type="match status" value="1"/>
</dbReference>
<sequence length="298" mass="32201">MEEHNVYIASNARPAGMSILTEILGLPAKEVSFAAFDGDHSEGGAGRAARRVEGSVHAEGTGNVAAQASSAVPAQTSGSAPGQTSGSVPGQLPIAAGDELPNEYCFLPGRDVPLPESSPENSPIAADGDLGDFGSDGDSKGEGDDDAGNEDLDEEGNSGSRTFWRDWEVVALIESQKELTEFCAQLKGRKKKTLSSDDKWDRVERTMTEKAVGKSRKQMKGKWKTLLQEYRKINDYDKKSGNGPWSSMSRAERKQNKLPVKFADQWFSLLDTFQHERHINNPVCLESSSKAPVGGRSL</sequence>
<feature type="compositionally biased region" description="Low complexity" evidence="1">
    <location>
        <begin position="64"/>
        <end position="75"/>
    </location>
</feature>
<dbReference type="PANTHER" id="PTHR33492:SF11">
    <property type="entry name" value="OS04G0670900 PROTEIN"/>
    <property type="match status" value="1"/>
</dbReference>
<dbReference type="Proteomes" id="UP001633002">
    <property type="component" value="Unassembled WGS sequence"/>
</dbReference>
<dbReference type="InterPro" id="IPR044822">
    <property type="entry name" value="Myb_DNA-bind_4"/>
</dbReference>
<feature type="compositionally biased region" description="Acidic residues" evidence="1">
    <location>
        <begin position="143"/>
        <end position="156"/>
    </location>
</feature>
<name>A0ABD3GZG4_9MARC</name>
<comment type="caution">
    <text evidence="3">The sequence shown here is derived from an EMBL/GenBank/DDBJ whole genome shotgun (WGS) entry which is preliminary data.</text>
</comment>
<feature type="compositionally biased region" description="Polar residues" evidence="1">
    <location>
        <begin position="76"/>
        <end position="88"/>
    </location>
</feature>
<feature type="domain" description="Myb/SANT-like DNA-binding" evidence="2">
    <location>
        <begin position="162"/>
        <end position="247"/>
    </location>
</feature>
<feature type="region of interest" description="Disordered" evidence="1">
    <location>
        <begin position="38"/>
        <end position="160"/>
    </location>
</feature>
<proteinExistence type="predicted"/>
<reference evidence="3 4" key="1">
    <citation type="submission" date="2024-09" db="EMBL/GenBank/DDBJ databases">
        <title>Chromosome-scale assembly of Riccia sorocarpa.</title>
        <authorList>
            <person name="Paukszto L."/>
        </authorList>
    </citation>
    <scope>NUCLEOTIDE SEQUENCE [LARGE SCALE GENOMIC DNA]</scope>
    <source>
        <strain evidence="3">LP-2024</strain>
        <tissue evidence="3">Aerial parts of the thallus</tissue>
    </source>
</reference>
<evidence type="ECO:0000313" key="3">
    <source>
        <dbReference type="EMBL" id="KAL3684660.1"/>
    </source>
</evidence>
<dbReference type="Pfam" id="PF13837">
    <property type="entry name" value="Myb_DNA-bind_4"/>
    <property type="match status" value="1"/>
</dbReference>
<dbReference type="PANTHER" id="PTHR33492">
    <property type="entry name" value="OSJNBA0043A12.37 PROTEIN-RELATED"/>
    <property type="match status" value="1"/>
</dbReference>
<accession>A0ABD3GZG4</accession>
<gene>
    <name evidence="3" type="ORF">R1sor_002682</name>
</gene>
<organism evidence="3 4">
    <name type="scientific">Riccia sorocarpa</name>
    <dbReference type="NCBI Taxonomy" id="122646"/>
    <lineage>
        <taxon>Eukaryota</taxon>
        <taxon>Viridiplantae</taxon>
        <taxon>Streptophyta</taxon>
        <taxon>Embryophyta</taxon>
        <taxon>Marchantiophyta</taxon>
        <taxon>Marchantiopsida</taxon>
        <taxon>Marchantiidae</taxon>
        <taxon>Marchantiales</taxon>
        <taxon>Ricciaceae</taxon>
        <taxon>Riccia</taxon>
    </lineage>
</organism>
<protein>
    <recommendedName>
        <fullName evidence="2">Myb/SANT-like DNA-binding domain-containing protein</fullName>
    </recommendedName>
</protein>